<feature type="transmembrane region" description="Helical" evidence="1">
    <location>
        <begin position="99"/>
        <end position="122"/>
    </location>
</feature>
<dbReference type="InterPro" id="IPR050879">
    <property type="entry name" value="Acyltransferase_3"/>
</dbReference>
<sequence>MSRPSSLRSLTGLRFVAALLVFLFHITLSNSPIPPNTPVNPFADEGLADWLEWLFSKAGYLGVSFFFVLSGFVLTWSVKPGERMRAFWRRRLLKIFPNHLVMFAAAMILFAAAMTPASGWIANMFLLHSFSPDPTVYVNVNPPSWTLCSELLFYMLFPLLLKPINKIGANRLWFWTGVTILGMVAVQVINTFLIPDSPKSPITPVSAAQFWFGYIFPVPRLFEFVTGMLLARAVMAGRFPAINPHVALLSIPVGYAVALNVPFMYGFVVATIIPICLVIGAYAVADSEGRKTGVQGPRWHWLGEISFGFYICQGVVVFYGRTLLPSNPFSTPVAIGVSVLLFIATLLAGWALYALVERPVMRRWARSKPKREPIVRAELQVQAD</sequence>
<feature type="transmembrane region" description="Helical" evidence="1">
    <location>
        <begin position="214"/>
        <end position="234"/>
    </location>
</feature>
<reference evidence="3" key="1">
    <citation type="journal article" date="2010" name="Biopolymers">
        <title>Cloning large natural product gene clusters from the environment: piecing environmental DNA gene clusters back together with TAR.</title>
        <authorList>
            <person name="Kim J.H."/>
            <person name="Feng Z."/>
            <person name="Bauer J.D."/>
            <person name="Kallifidas D."/>
            <person name="Calle P.Y."/>
            <person name="Brady S.F."/>
        </authorList>
    </citation>
    <scope>NUCLEOTIDE SEQUENCE</scope>
</reference>
<feature type="transmembrane region" description="Helical" evidence="1">
    <location>
        <begin position="264"/>
        <end position="285"/>
    </location>
</feature>
<dbReference type="PANTHER" id="PTHR23028:SF131">
    <property type="entry name" value="BLR2367 PROTEIN"/>
    <property type="match status" value="1"/>
</dbReference>
<dbReference type="GO" id="GO:0016747">
    <property type="term" value="F:acyltransferase activity, transferring groups other than amino-acyl groups"/>
    <property type="evidence" value="ECO:0007669"/>
    <property type="project" value="InterPro"/>
</dbReference>
<name>E2D2L2_9BACT</name>
<feature type="transmembrane region" description="Helical" evidence="1">
    <location>
        <begin position="142"/>
        <end position="161"/>
    </location>
</feature>
<evidence type="ECO:0000259" key="2">
    <source>
        <dbReference type="Pfam" id="PF01757"/>
    </source>
</evidence>
<dbReference type="Pfam" id="PF01757">
    <property type="entry name" value="Acyl_transf_3"/>
    <property type="match status" value="1"/>
</dbReference>
<dbReference type="EMBL" id="GQ475283">
    <property type="protein sequence ID" value="ADK54876.1"/>
    <property type="molecule type" value="Genomic_DNA"/>
</dbReference>
<dbReference type="PANTHER" id="PTHR23028">
    <property type="entry name" value="ACETYLTRANSFERASE"/>
    <property type="match status" value="1"/>
</dbReference>
<accession>E2D2L2</accession>
<evidence type="ECO:0000256" key="1">
    <source>
        <dbReference type="SAM" id="Phobius"/>
    </source>
</evidence>
<feature type="transmembrane region" description="Helical" evidence="1">
    <location>
        <begin position="333"/>
        <end position="356"/>
    </location>
</feature>
<dbReference type="InterPro" id="IPR002656">
    <property type="entry name" value="Acyl_transf_3_dom"/>
</dbReference>
<feature type="domain" description="Acyltransferase 3" evidence="2">
    <location>
        <begin position="9"/>
        <end position="353"/>
    </location>
</feature>
<keyword evidence="1" id="KW-0472">Membrane</keyword>
<organism evidence="3">
    <name type="scientific">uncultured soil bacterium</name>
    <dbReference type="NCBI Taxonomy" id="164851"/>
    <lineage>
        <taxon>Bacteria</taxon>
        <taxon>environmental samples</taxon>
    </lineage>
</organism>
<keyword evidence="1" id="KW-0812">Transmembrane</keyword>
<dbReference type="GO" id="GO:0000271">
    <property type="term" value="P:polysaccharide biosynthetic process"/>
    <property type="evidence" value="ECO:0007669"/>
    <property type="project" value="TreeGrafter"/>
</dbReference>
<dbReference type="AlphaFoldDB" id="E2D2L2"/>
<feature type="transmembrane region" description="Helical" evidence="1">
    <location>
        <begin position="53"/>
        <end position="78"/>
    </location>
</feature>
<protein>
    <submittedName>
        <fullName evidence="3">Acyltransferase</fullName>
    </submittedName>
</protein>
<proteinExistence type="predicted"/>
<dbReference type="GO" id="GO:0016020">
    <property type="term" value="C:membrane"/>
    <property type="evidence" value="ECO:0007669"/>
    <property type="project" value="TreeGrafter"/>
</dbReference>
<keyword evidence="3" id="KW-0808">Transferase</keyword>
<feature type="transmembrane region" description="Helical" evidence="1">
    <location>
        <begin position="301"/>
        <end position="321"/>
    </location>
</feature>
<feature type="transmembrane region" description="Helical" evidence="1">
    <location>
        <begin position="173"/>
        <end position="194"/>
    </location>
</feature>
<keyword evidence="3" id="KW-0012">Acyltransferase</keyword>
<feature type="transmembrane region" description="Helical" evidence="1">
    <location>
        <begin position="241"/>
        <end position="258"/>
    </location>
</feature>
<keyword evidence="1" id="KW-1133">Transmembrane helix</keyword>
<evidence type="ECO:0000313" key="3">
    <source>
        <dbReference type="EMBL" id="ADK54876.1"/>
    </source>
</evidence>